<sequence length="455" mass="51178">MTDGFATGSSTLFGTSADGTYGSTKWTRMHRIAQWIETSDSTDPVKYFTWCFGDDFKARKIKSPIVLCWLVLQIVGLTFQLFLYSEIAQHEADFVDTLRMYCGEAAICLGPHWNVSFSGSLSFPPSSSNEEGFDFVLPTDQFFNFRIMSHPATFIVCADPRPPHTNAQYKLSIATRDGWAALARGSKMLLGTGMKCKVVVDDAKAIHDSWTASMTLSSSFSEATTVDVFVVDSRIAHLDEIHKEQQCSFENSWLSFNERHNGQHHRTLVYARQATFLFMSVSGALSLLMLRRFFSSVEVGKLLSRMIIFKLLFQDLPQQVCIVAYLHAWYSPNGMRCQMCLFHPSHCDNGFALNWTVFMVCVITVLSSCANQILLQAKVRQRYFDDEECFQYFMRAVIFSVSVLPFSTGVFVLSRSVLNVKSAIVLFLAGIPALIGWGTVLCVPVFSLCEDDFSC</sequence>
<keyword evidence="1" id="KW-0812">Transmembrane</keyword>
<evidence type="ECO:0000313" key="2">
    <source>
        <dbReference type="EMBL" id="CAD8872661.1"/>
    </source>
</evidence>
<feature type="transmembrane region" description="Helical" evidence="1">
    <location>
        <begin position="396"/>
        <end position="418"/>
    </location>
</feature>
<protein>
    <recommendedName>
        <fullName evidence="3">Transmembrane protein</fullName>
    </recommendedName>
</protein>
<accession>A0A7S1FKX9</accession>
<reference evidence="2" key="1">
    <citation type="submission" date="2021-01" db="EMBL/GenBank/DDBJ databases">
        <authorList>
            <person name="Corre E."/>
            <person name="Pelletier E."/>
            <person name="Niang G."/>
            <person name="Scheremetjew M."/>
            <person name="Finn R."/>
            <person name="Kale V."/>
            <person name="Holt S."/>
            <person name="Cochrane G."/>
            <person name="Meng A."/>
            <person name="Brown T."/>
            <person name="Cohen L."/>
        </authorList>
    </citation>
    <scope>NUCLEOTIDE SEQUENCE</scope>
</reference>
<feature type="transmembrane region" description="Helical" evidence="1">
    <location>
        <begin position="350"/>
        <end position="375"/>
    </location>
</feature>
<keyword evidence="1" id="KW-1133">Transmembrane helix</keyword>
<dbReference type="AlphaFoldDB" id="A0A7S1FKX9"/>
<feature type="transmembrane region" description="Helical" evidence="1">
    <location>
        <begin position="65"/>
        <end position="84"/>
    </location>
</feature>
<feature type="transmembrane region" description="Helical" evidence="1">
    <location>
        <begin position="270"/>
        <end position="290"/>
    </location>
</feature>
<organism evidence="2">
    <name type="scientific">Noctiluca scintillans</name>
    <name type="common">Sea sparkle</name>
    <name type="synonym">Red tide dinoflagellate</name>
    <dbReference type="NCBI Taxonomy" id="2966"/>
    <lineage>
        <taxon>Eukaryota</taxon>
        <taxon>Sar</taxon>
        <taxon>Alveolata</taxon>
        <taxon>Dinophyceae</taxon>
        <taxon>Noctilucales</taxon>
        <taxon>Noctilucaceae</taxon>
        <taxon>Noctiluca</taxon>
    </lineage>
</organism>
<gene>
    <name evidence="2" type="ORF">NSCI0253_LOCUS47018</name>
</gene>
<keyword evidence="1" id="KW-0472">Membrane</keyword>
<dbReference type="EMBL" id="HBFQ01066157">
    <property type="protein sequence ID" value="CAD8872661.1"/>
    <property type="molecule type" value="Transcribed_RNA"/>
</dbReference>
<proteinExistence type="predicted"/>
<name>A0A7S1FKX9_NOCSC</name>
<evidence type="ECO:0000256" key="1">
    <source>
        <dbReference type="SAM" id="Phobius"/>
    </source>
</evidence>
<feature type="transmembrane region" description="Helical" evidence="1">
    <location>
        <begin position="424"/>
        <end position="449"/>
    </location>
</feature>
<evidence type="ECO:0008006" key="3">
    <source>
        <dbReference type="Google" id="ProtNLM"/>
    </source>
</evidence>